<feature type="transmembrane region" description="Helical" evidence="1">
    <location>
        <begin position="20"/>
        <end position="42"/>
    </location>
</feature>
<organism evidence="2 3">
    <name type="scientific">Cellvibrio mixtus</name>
    <dbReference type="NCBI Taxonomy" id="39650"/>
    <lineage>
        <taxon>Bacteria</taxon>
        <taxon>Pseudomonadati</taxon>
        <taxon>Pseudomonadota</taxon>
        <taxon>Gammaproteobacteria</taxon>
        <taxon>Cellvibrionales</taxon>
        <taxon>Cellvibrionaceae</taxon>
        <taxon>Cellvibrio</taxon>
    </lineage>
</organism>
<gene>
    <name evidence="2" type="ORF">CBP51_10970</name>
</gene>
<accession>A0A266QCV3</accession>
<keyword evidence="1" id="KW-1133">Transmembrane helix</keyword>
<feature type="transmembrane region" description="Helical" evidence="1">
    <location>
        <begin position="48"/>
        <end position="73"/>
    </location>
</feature>
<name>A0A266QCV3_9GAMM</name>
<sequence length="74" mass="7998">MMLKLNHFTLTIIHAITRLFYIITAKLVIIVRGAGATLVAVAPMVTTVVITVLLVILRVIPALVPVIAGKIIVR</sequence>
<comment type="caution">
    <text evidence="2">The sequence shown here is derived from an EMBL/GenBank/DDBJ whole genome shotgun (WGS) entry which is preliminary data.</text>
</comment>
<dbReference type="AlphaFoldDB" id="A0A266QCV3"/>
<protein>
    <submittedName>
        <fullName evidence="2">Uncharacterized protein</fullName>
    </submittedName>
</protein>
<reference evidence="3" key="1">
    <citation type="submission" date="2017-05" db="EMBL/GenBank/DDBJ databases">
        <authorList>
            <person name="Barney B.M."/>
        </authorList>
    </citation>
    <scope>NUCLEOTIDE SEQUENCE [LARGE SCALE GENOMIC DNA]</scope>
    <source>
        <strain evidence="3">PSBB022</strain>
    </source>
</reference>
<keyword evidence="1" id="KW-0472">Membrane</keyword>
<evidence type="ECO:0000256" key="1">
    <source>
        <dbReference type="SAM" id="Phobius"/>
    </source>
</evidence>
<dbReference type="EMBL" id="NHNI01000001">
    <property type="protein sequence ID" value="OZY87466.1"/>
    <property type="molecule type" value="Genomic_DNA"/>
</dbReference>
<evidence type="ECO:0000313" key="2">
    <source>
        <dbReference type="EMBL" id="OZY87466.1"/>
    </source>
</evidence>
<evidence type="ECO:0000313" key="3">
    <source>
        <dbReference type="Proteomes" id="UP000216101"/>
    </source>
</evidence>
<dbReference type="Proteomes" id="UP000216101">
    <property type="component" value="Unassembled WGS sequence"/>
</dbReference>
<keyword evidence="3" id="KW-1185">Reference proteome</keyword>
<proteinExistence type="predicted"/>
<keyword evidence="1" id="KW-0812">Transmembrane</keyword>